<dbReference type="Pfam" id="PF15029">
    <property type="entry name" value="TMEM174"/>
    <property type="match status" value="1"/>
</dbReference>
<protein>
    <submittedName>
        <fullName evidence="3">Transmembrane protein 174</fullName>
    </submittedName>
</protein>
<keyword evidence="2" id="KW-1133">Transmembrane helix</keyword>
<sequence>MEQNSTTVEDISVNVFSVGPCQPNGSELPVSEDDKAGATLLFSGIFLGIVGITFTVMGWVKYEGVIRFVWTQLLGPILLSVGVTFLLIAVCKFKMVACKPCNQSEERVSDMDRMPSGHSFIFTGISQPITFHGARVVQYIPSSLTQEAVGVDSVNERQVLSCSRLRPFSGSVIPAPSPPHYNNVNPQNTSVFSVGGNHSAYLTVDSRSERSAESLEEPEEMLDEELGNNFSPPPYEKLFPPSS</sequence>
<keyword evidence="2" id="KW-0472">Membrane</keyword>
<feature type="transmembrane region" description="Helical" evidence="2">
    <location>
        <begin position="68"/>
        <end position="90"/>
    </location>
</feature>
<proteinExistence type="predicted"/>
<reference evidence="3" key="1">
    <citation type="submission" date="2025-08" db="UniProtKB">
        <authorList>
            <consortium name="Ensembl"/>
        </authorList>
    </citation>
    <scope>IDENTIFICATION</scope>
</reference>
<dbReference type="Ensembl" id="ENSVKKT00000003645.1">
    <property type="protein sequence ID" value="ENSVKKP00000003547.1"/>
    <property type="gene ID" value="ENSVKKG00000002720.1"/>
</dbReference>
<dbReference type="AlphaFoldDB" id="A0A8D2INM4"/>
<dbReference type="Proteomes" id="UP000694545">
    <property type="component" value="Unplaced"/>
</dbReference>
<evidence type="ECO:0000313" key="4">
    <source>
        <dbReference type="Proteomes" id="UP000694545"/>
    </source>
</evidence>
<dbReference type="RefSeq" id="XP_044302486.1">
    <property type="nucleotide sequence ID" value="XM_044446551.1"/>
</dbReference>
<organism evidence="3 4">
    <name type="scientific">Varanus komodoensis</name>
    <name type="common">Komodo dragon</name>
    <dbReference type="NCBI Taxonomy" id="61221"/>
    <lineage>
        <taxon>Eukaryota</taxon>
        <taxon>Metazoa</taxon>
        <taxon>Chordata</taxon>
        <taxon>Craniata</taxon>
        <taxon>Vertebrata</taxon>
        <taxon>Euteleostomi</taxon>
        <taxon>Lepidosauria</taxon>
        <taxon>Squamata</taxon>
        <taxon>Bifurcata</taxon>
        <taxon>Unidentata</taxon>
        <taxon>Episquamata</taxon>
        <taxon>Toxicofera</taxon>
        <taxon>Anguimorpha</taxon>
        <taxon>Paleoanguimorpha</taxon>
        <taxon>Varanoidea</taxon>
        <taxon>Varanidae</taxon>
        <taxon>Varanus</taxon>
    </lineage>
</organism>
<name>A0A8D2INM4_VARKO</name>
<reference evidence="3" key="2">
    <citation type="submission" date="2025-09" db="UniProtKB">
        <authorList>
            <consortium name="Ensembl"/>
        </authorList>
    </citation>
    <scope>IDENTIFICATION</scope>
</reference>
<dbReference type="PANTHER" id="PTHR31020">
    <property type="entry name" value="TRANSMEMBRANE PROTEIN 174"/>
    <property type="match status" value="1"/>
</dbReference>
<dbReference type="GeneID" id="123031503"/>
<feature type="region of interest" description="Disordered" evidence="1">
    <location>
        <begin position="203"/>
        <end position="243"/>
    </location>
</feature>
<dbReference type="OMA" id="YYTIYPP"/>
<keyword evidence="4" id="KW-1185">Reference proteome</keyword>
<evidence type="ECO:0000313" key="3">
    <source>
        <dbReference type="Ensembl" id="ENSVKKP00000003547.1"/>
    </source>
</evidence>
<accession>A0A8D2INM4</accession>
<feature type="compositionally biased region" description="Acidic residues" evidence="1">
    <location>
        <begin position="214"/>
        <end position="226"/>
    </location>
</feature>
<evidence type="ECO:0000256" key="2">
    <source>
        <dbReference type="SAM" id="Phobius"/>
    </source>
</evidence>
<feature type="transmembrane region" description="Helical" evidence="2">
    <location>
        <begin position="36"/>
        <end position="56"/>
    </location>
</feature>
<keyword evidence="2" id="KW-0812">Transmembrane</keyword>
<dbReference type="PANTHER" id="PTHR31020:SF1">
    <property type="entry name" value="TRANSMEMBRANE PROTEIN 174"/>
    <property type="match status" value="1"/>
</dbReference>
<dbReference type="InterPro" id="IPR027835">
    <property type="entry name" value="TMEM174"/>
</dbReference>
<gene>
    <name evidence="3" type="primary">LOC123031503</name>
</gene>
<evidence type="ECO:0000256" key="1">
    <source>
        <dbReference type="SAM" id="MobiDB-lite"/>
    </source>
</evidence>